<name>A0A3Q0EXH7_VIGRR</name>
<keyword evidence="1" id="KW-1185">Reference proteome</keyword>
<dbReference type="PANTHER" id="PTHR11439:SF483">
    <property type="entry name" value="PEPTIDE SYNTHASE GLIP-LIKE, PUTATIVE (AFU_ORTHOLOGUE AFUA_3G12920)-RELATED"/>
    <property type="match status" value="1"/>
</dbReference>
<reference evidence="2" key="2">
    <citation type="submission" date="2025-08" db="UniProtKB">
        <authorList>
            <consortium name="RefSeq"/>
        </authorList>
    </citation>
    <scope>IDENTIFICATION</scope>
    <source>
        <tissue evidence="2">Leaf</tissue>
    </source>
</reference>
<accession>A0A3Q0EXH7</accession>
<dbReference type="RefSeq" id="XP_022635861.1">
    <property type="nucleotide sequence ID" value="XM_022780140.1"/>
</dbReference>
<dbReference type="AlphaFoldDB" id="A0A3Q0EXH7"/>
<dbReference type="STRING" id="3916.A0A3Q0EXH7"/>
<dbReference type="Proteomes" id="UP000087766">
    <property type="component" value="Chromosome 4"/>
</dbReference>
<proteinExistence type="predicted"/>
<organism evidence="1 2">
    <name type="scientific">Vigna radiata var. radiata</name>
    <name type="common">Mung bean</name>
    <name type="synonym">Phaseolus aureus</name>
    <dbReference type="NCBI Taxonomy" id="3916"/>
    <lineage>
        <taxon>Eukaryota</taxon>
        <taxon>Viridiplantae</taxon>
        <taxon>Streptophyta</taxon>
        <taxon>Embryophyta</taxon>
        <taxon>Tracheophyta</taxon>
        <taxon>Spermatophyta</taxon>
        <taxon>Magnoliopsida</taxon>
        <taxon>eudicotyledons</taxon>
        <taxon>Gunneridae</taxon>
        <taxon>Pentapetalae</taxon>
        <taxon>rosids</taxon>
        <taxon>fabids</taxon>
        <taxon>Fabales</taxon>
        <taxon>Fabaceae</taxon>
        <taxon>Papilionoideae</taxon>
        <taxon>50 kb inversion clade</taxon>
        <taxon>NPAAA clade</taxon>
        <taxon>indigoferoid/millettioid clade</taxon>
        <taxon>Phaseoleae</taxon>
        <taxon>Vigna</taxon>
    </lineage>
</organism>
<evidence type="ECO:0000313" key="1">
    <source>
        <dbReference type="Proteomes" id="UP000087766"/>
    </source>
</evidence>
<dbReference type="PANTHER" id="PTHR11439">
    <property type="entry name" value="GAG-POL-RELATED RETROTRANSPOSON"/>
    <property type="match status" value="1"/>
</dbReference>
<dbReference type="KEGG" id="vra:111241510"/>
<evidence type="ECO:0000313" key="2">
    <source>
        <dbReference type="RefSeq" id="XP_022635861.1"/>
    </source>
</evidence>
<gene>
    <name evidence="2" type="primary">LOC111241510</name>
</gene>
<sequence length="167" mass="18343">MNGSKPVATPLVVNEKLQKDDGAQEADASRYRSLIGSLLYLTATQPDIMYAISLLSRFMQEPSQIHYGVGKRILRYLQGTKEFGIWYKTMTNSRMIGYTDSDWAGSMDDMKSTSGYAFSLGSGILSWASKKQAIVTQSTAEAEYVAAAETTSQAINHKSSNMATKNT</sequence>
<reference evidence="1" key="1">
    <citation type="journal article" date="2014" name="Nat. Commun.">
        <title>Genome sequence of mungbean and insights into evolution within Vigna species.</title>
        <authorList>
            <person name="Kang Y.J."/>
            <person name="Kim S.K."/>
            <person name="Kim M.Y."/>
            <person name="Lestari P."/>
            <person name="Kim K.H."/>
            <person name="Ha B.K."/>
            <person name="Jun T.H."/>
            <person name="Hwang W.J."/>
            <person name="Lee T."/>
            <person name="Lee J."/>
            <person name="Shim S."/>
            <person name="Yoon M.Y."/>
            <person name="Jang Y.E."/>
            <person name="Han K.S."/>
            <person name="Taeprayoon P."/>
            <person name="Yoon N."/>
            <person name="Somta P."/>
            <person name="Tanya P."/>
            <person name="Kim K.S."/>
            <person name="Gwag J.G."/>
            <person name="Moon J.K."/>
            <person name="Lee Y.H."/>
            <person name="Park B.S."/>
            <person name="Bombarely A."/>
            <person name="Doyle J.J."/>
            <person name="Jackson S.A."/>
            <person name="Schafleitner R."/>
            <person name="Srinives P."/>
            <person name="Varshney R.K."/>
            <person name="Lee S.H."/>
        </authorList>
    </citation>
    <scope>NUCLEOTIDE SEQUENCE [LARGE SCALE GENOMIC DNA]</scope>
    <source>
        <strain evidence="1">cv. VC1973A</strain>
    </source>
</reference>
<dbReference type="OrthoDB" id="413760at2759"/>
<dbReference type="CDD" id="cd09272">
    <property type="entry name" value="RNase_HI_RT_Ty1"/>
    <property type="match status" value="1"/>
</dbReference>
<dbReference type="GeneID" id="111241510"/>
<protein>
    <submittedName>
        <fullName evidence="2">Uncharacterized protein LOC111241510</fullName>
    </submittedName>
</protein>